<dbReference type="InterPro" id="IPR036961">
    <property type="entry name" value="Kinesin_motor_dom_sf"/>
</dbReference>
<comment type="similarity">
    <text evidence="3">Belongs to the TRAFAC class myosin-kinesin ATPase superfamily. Kinesin family.</text>
</comment>
<comment type="caution">
    <text evidence="3">Lacks conserved residue(s) required for the propagation of feature annotation.</text>
</comment>
<evidence type="ECO:0000256" key="1">
    <source>
        <dbReference type="ARBA" id="ARBA00022741"/>
    </source>
</evidence>
<dbReference type="GO" id="GO:0008017">
    <property type="term" value="F:microtubule binding"/>
    <property type="evidence" value="ECO:0007669"/>
    <property type="project" value="InterPro"/>
</dbReference>
<evidence type="ECO:0000313" key="6">
    <source>
        <dbReference type="Proteomes" id="UP000287033"/>
    </source>
</evidence>
<dbReference type="OrthoDB" id="3176171at2759"/>
<sequence>AKTNLSVHEDKNRVPFVKGCTERFVSSPEEVMDVIDEGKCNRHVAVTSRCLTPGGVRGHLTRAA</sequence>
<accession>A0A401TGR6</accession>
<organism evidence="5 6">
    <name type="scientific">Chiloscyllium punctatum</name>
    <name type="common">Brownbanded bambooshark</name>
    <name type="synonym">Hemiscyllium punctatum</name>
    <dbReference type="NCBI Taxonomy" id="137246"/>
    <lineage>
        <taxon>Eukaryota</taxon>
        <taxon>Metazoa</taxon>
        <taxon>Chordata</taxon>
        <taxon>Craniata</taxon>
        <taxon>Vertebrata</taxon>
        <taxon>Chondrichthyes</taxon>
        <taxon>Elasmobranchii</taxon>
        <taxon>Galeomorphii</taxon>
        <taxon>Galeoidea</taxon>
        <taxon>Orectolobiformes</taxon>
        <taxon>Hemiscylliidae</taxon>
        <taxon>Chiloscyllium</taxon>
    </lineage>
</organism>
<gene>
    <name evidence="5" type="ORF">chiPu_0025741</name>
</gene>
<proteinExistence type="inferred from homology"/>
<dbReference type="Gene3D" id="3.40.850.10">
    <property type="entry name" value="Kinesin motor domain"/>
    <property type="match status" value="1"/>
</dbReference>
<name>A0A401TGR6_CHIPU</name>
<dbReference type="InterPro" id="IPR027417">
    <property type="entry name" value="P-loop_NTPase"/>
</dbReference>
<keyword evidence="1" id="KW-0547">Nucleotide-binding</keyword>
<dbReference type="SUPFAM" id="SSF52540">
    <property type="entry name" value="P-loop containing nucleoside triphosphate hydrolases"/>
    <property type="match status" value="1"/>
</dbReference>
<dbReference type="InterPro" id="IPR001752">
    <property type="entry name" value="Kinesin_motor_dom"/>
</dbReference>
<evidence type="ECO:0000256" key="3">
    <source>
        <dbReference type="PROSITE-ProRule" id="PRU00283"/>
    </source>
</evidence>
<dbReference type="AlphaFoldDB" id="A0A401TGR6"/>
<evidence type="ECO:0000256" key="2">
    <source>
        <dbReference type="ARBA" id="ARBA00022840"/>
    </source>
</evidence>
<reference evidence="5 6" key="1">
    <citation type="journal article" date="2018" name="Nat. Ecol. Evol.">
        <title>Shark genomes provide insights into elasmobranch evolution and the origin of vertebrates.</title>
        <authorList>
            <person name="Hara Y"/>
            <person name="Yamaguchi K"/>
            <person name="Onimaru K"/>
            <person name="Kadota M"/>
            <person name="Koyanagi M"/>
            <person name="Keeley SD"/>
            <person name="Tatsumi K"/>
            <person name="Tanaka K"/>
            <person name="Motone F"/>
            <person name="Kageyama Y"/>
            <person name="Nozu R"/>
            <person name="Adachi N"/>
            <person name="Nishimura O"/>
            <person name="Nakagawa R"/>
            <person name="Tanegashima C"/>
            <person name="Kiyatake I"/>
            <person name="Matsumoto R"/>
            <person name="Murakumo K"/>
            <person name="Nishida K"/>
            <person name="Terakita A"/>
            <person name="Kuratani S"/>
            <person name="Sato K"/>
            <person name="Hyodo S Kuraku.S."/>
        </authorList>
    </citation>
    <scope>NUCLEOTIDE SEQUENCE [LARGE SCALE GENOMIC DNA]</scope>
</reference>
<dbReference type="STRING" id="137246.A0A401TGR6"/>
<evidence type="ECO:0000259" key="4">
    <source>
        <dbReference type="PROSITE" id="PS50067"/>
    </source>
</evidence>
<dbReference type="GO" id="GO:0007018">
    <property type="term" value="P:microtubule-based movement"/>
    <property type="evidence" value="ECO:0007669"/>
    <property type="project" value="InterPro"/>
</dbReference>
<feature type="non-terminal residue" evidence="5">
    <location>
        <position position="1"/>
    </location>
</feature>
<keyword evidence="2" id="KW-0067">ATP-binding</keyword>
<dbReference type="GO" id="GO:0003777">
    <property type="term" value="F:microtubule motor activity"/>
    <property type="evidence" value="ECO:0007669"/>
    <property type="project" value="InterPro"/>
</dbReference>
<dbReference type="GO" id="GO:0005524">
    <property type="term" value="F:ATP binding"/>
    <property type="evidence" value="ECO:0007669"/>
    <property type="project" value="UniProtKB-KW"/>
</dbReference>
<protein>
    <recommendedName>
        <fullName evidence="4">Kinesin motor domain-containing protein</fullName>
    </recommendedName>
</protein>
<dbReference type="Proteomes" id="UP000287033">
    <property type="component" value="Unassembled WGS sequence"/>
</dbReference>
<feature type="domain" description="Kinesin motor" evidence="4">
    <location>
        <begin position="1"/>
        <end position="64"/>
    </location>
</feature>
<evidence type="ECO:0000313" key="5">
    <source>
        <dbReference type="EMBL" id="GCC41832.1"/>
    </source>
</evidence>
<keyword evidence="6" id="KW-1185">Reference proteome</keyword>
<dbReference type="PROSITE" id="PS50067">
    <property type="entry name" value="KINESIN_MOTOR_2"/>
    <property type="match status" value="1"/>
</dbReference>
<dbReference type="EMBL" id="BEZZ01064539">
    <property type="protein sequence ID" value="GCC41832.1"/>
    <property type="molecule type" value="Genomic_DNA"/>
</dbReference>
<comment type="caution">
    <text evidence="5">The sequence shown here is derived from an EMBL/GenBank/DDBJ whole genome shotgun (WGS) entry which is preliminary data.</text>
</comment>